<evidence type="ECO:0000313" key="1">
    <source>
        <dbReference type="EMBL" id="CAD7446328.1"/>
    </source>
</evidence>
<gene>
    <name evidence="1" type="ORF">TBIB3V08_LOCUS8662</name>
</gene>
<reference evidence="1" key="1">
    <citation type="submission" date="2020-11" db="EMBL/GenBank/DDBJ databases">
        <authorList>
            <person name="Tran Van P."/>
        </authorList>
    </citation>
    <scope>NUCLEOTIDE SEQUENCE</scope>
</reference>
<accession>A0A7R9I4K6</accession>
<proteinExistence type="predicted"/>
<sequence>MQNSKEKHNNQQLTSLRHNTTKRFQTCAIECSATEAGPEKVLLVSMSTNYLEYISPLLQQKRMKQTRIWQQGYGLIMLRRRVVLFLETGEVALGCAAYIDVCESGELKD</sequence>
<organism evidence="1">
    <name type="scientific">Timema bartmani</name>
    <dbReference type="NCBI Taxonomy" id="61472"/>
    <lineage>
        <taxon>Eukaryota</taxon>
        <taxon>Metazoa</taxon>
        <taxon>Ecdysozoa</taxon>
        <taxon>Arthropoda</taxon>
        <taxon>Hexapoda</taxon>
        <taxon>Insecta</taxon>
        <taxon>Pterygota</taxon>
        <taxon>Neoptera</taxon>
        <taxon>Polyneoptera</taxon>
        <taxon>Phasmatodea</taxon>
        <taxon>Timematodea</taxon>
        <taxon>Timematoidea</taxon>
        <taxon>Timematidae</taxon>
        <taxon>Timema</taxon>
    </lineage>
</organism>
<name>A0A7R9I4K6_9NEOP</name>
<dbReference type="EMBL" id="OD567919">
    <property type="protein sequence ID" value="CAD7446328.1"/>
    <property type="molecule type" value="Genomic_DNA"/>
</dbReference>
<protein>
    <submittedName>
        <fullName evidence="1">Uncharacterized protein</fullName>
    </submittedName>
</protein>
<dbReference type="AlphaFoldDB" id="A0A7R9I4K6"/>